<accession>A0A6I4V2K5</accession>
<dbReference type="InterPro" id="IPR005182">
    <property type="entry name" value="YdbS-like_PH"/>
</dbReference>
<dbReference type="OrthoDB" id="8481729at2"/>
<dbReference type="AlphaFoldDB" id="A0A6I4V2K5"/>
<feature type="transmembrane region" description="Helical" evidence="1">
    <location>
        <begin position="404"/>
        <end position="424"/>
    </location>
</feature>
<feature type="domain" description="YdbS-like PH" evidence="2">
    <location>
        <begin position="65"/>
        <end position="143"/>
    </location>
</feature>
<feature type="transmembrane region" description="Helical" evidence="1">
    <location>
        <begin position="377"/>
        <end position="398"/>
    </location>
</feature>
<organism evidence="3 4">
    <name type="scientific">Pontixanthobacter luteolus</name>
    <dbReference type="NCBI Taxonomy" id="295089"/>
    <lineage>
        <taxon>Bacteria</taxon>
        <taxon>Pseudomonadati</taxon>
        <taxon>Pseudomonadota</taxon>
        <taxon>Alphaproteobacteria</taxon>
        <taxon>Sphingomonadales</taxon>
        <taxon>Erythrobacteraceae</taxon>
        <taxon>Pontixanthobacter</taxon>
    </lineage>
</organism>
<dbReference type="Pfam" id="PF03703">
    <property type="entry name" value="bPH_2"/>
    <property type="match status" value="3"/>
</dbReference>
<evidence type="ECO:0000256" key="1">
    <source>
        <dbReference type="SAM" id="Phobius"/>
    </source>
</evidence>
<keyword evidence="4" id="KW-1185">Reference proteome</keyword>
<protein>
    <submittedName>
        <fullName evidence="3">PH domain-containing protein</fullName>
    </submittedName>
</protein>
<dbReference type="EMBL" id="WTYP01000002">
    <property type="protein sequence ID" value="MXP47998.1"/>
    <property type="molecule type" value="Genomic_DNA"/>
</dbReference>
<comment type="caution">
    <text evidence="3">The sequence shown here is derived from an EMBL/GenBank/DDBJ whole genome shotgun (WGS) entry which is preliminary data.</text>
</comment>
<feature type="domain" description="YdbS-like PH" evidence="2">
    <location>
        <begin position="431"/>
        <end position="499"/>
    </location>
</feature>
<feature type="transmembrane region" description="Helical" evidence="1">
    <location>
        <begin position="245"/>
        <end position="269"/>
    </location>
</feature>
<feature type="transmembrane region" description="Helical" evidence="1">
    <location>
        <begin position="188"/>
        <end position="211"/>
    </location>
</feature>
<keyword evidence="1" id="KW-1133">Transmembrane helix</keyword>
<dbReference type="PANTHER" id="PTHR34473:SF2">
    <property type="entry name" value="UPF0699 TRANSMEMBRANE PROTEIN YDBT"/>
    <property type="match status" value="1"/>
</dbReference>
<reference evidence="3 4" key="1">
    <citation type="submission" date="2019-12" db="EMBL/GenBank/DDBJ databases">
        <title>Genomic-based taxomic classification of the family Erythrobacteraceae.</title>
        <authorList>
            <person name="Xu L."/>
        </authorList>
    </citation>
    <scope>NUCLEOTIDE SEQUENCE [LARGE SCALE GENOMIC DNA]</scope>
    <source>
        <strain evidence="3 4">SW-109</strain>
    </source>
</reference>
<evidence type="ECO:0000313" key="4">
    <source>
        <dbReference type="Proteomes" id="UP000471435"/>
    </source>
</evidence>
<name>A0A6I4V2K5_9SPHN</name>
<evidence type="ECO:0000313" key="3">
    <source>
        <dbReference type="EMBL" id="MXP47998.1"/>
    </source>
</evidence>
<feature type="domain" description="YdbS-like PH" evidence="2">
    <location>
        <begin position="276"/>
        <end position="320"/>
    </location>
</feature>
<proteinExistence type="predicted"/>
<gene>
    <name evidence="3" type="ORF">GRI43_11440</name>
</gene>
<keyword evidence="1" id="KW-0472">Membrane</keyword>
<feature type="transmembrane region" description="Helical" evidence="1">
    <location>
        <begin position="41"/>
        <end position="63"/>
    </location>
</feature>
<sequence>MQSGTPQHTHVLGFAVKAVQGMQNAIVPMAAAYFSMSDQPWAIFAALGIGALIGLLSAGMSYLGWRRLTYTVGAEDIRVESGILSRAARSVPYERIQDVSIEQGLIPRMFGLVQVKFETGAGGKDDLALSFLSEGEGERLREVIKARKDDADAGVISAGAGQDIQDAMAERAAPEPAEVLFSMDEKRLVTFGLFEFSLAVFAVLAGLFQYAETFASVELWDPEFWESWLAGPGSWLSTLGPAAQILGLISGLVTLAIVGSATGLVRTVLRDWGFVLERTPKGFRRRRGLLTKTDVVMPERRVQAITMTTGFIRRRFGWHGLKFVSLAQDSGSASHDVAPFAKPVEIAPIARAAGFAIHPADGTHWHRGSRKFRFDSAVIELLFLCLIAAVVATALAISGKGSPFYALIIAALGLVLASRQMFLWRFDYNALDPNFLFIKRGWLAPKLEVASRVKLQSVEIARGPIAKWRGYATLRLGLAGGTLQLEGLPIDRARELRTAIVTSIGATDFSELGR</sequence>
<dbReference type="PIRSF" id="PIRSF026631">
    <property type="entry name" value="UCP026631"/>
    <property type="match status" value="1"/>
</dbReference>
<keyword evidence="1" id="KW-0812">Transmembrane</keyword>
<evidence type="ECO:0000259" key="2">
    <source>
        <dbReference type="Pfam" id="PF03703"/>
    </source>
</evidence>
<dbReference type="Proteomes" id="UP000471435">
    <property type="component" value="Unassembled WGS sequence"/>
</dbReference>
<dbReference type="InterPro" id="IPR014529">
    <property type="entry name" value="UCP026631"/>
</dbReference>
<dbReference type="PANTHER" id="PTHR34473">
    <property type="entry name" value="UPF0699 TRANSMEMBRANE PROTEIN YDBS"/>
    <property type="match status" value="1"/>
</dbReference>